<evidence type="ECO:0000256" key="8">
    <source>
        <dbReference type="ARBA" id="ARBA00030407"/>
    </source>
</evidence>
<dbReference type="GO" id="GO:0030366">
    <property type="term" value="F:molybdopterin synthase activity"/>
    <property type="evidence" value="ECO:0007669"/>
    <property type="project" value="UniProtKB-EC"/>
</dbReference>
<dbReference type="PANTHER" id="PTHR23404">
    <property type="entry name" value="MOLYBDOPTERIN SYNTHASE RELATED"/>
    <property type="match status" value="1"/>
</dbReference>
<dbReference type="Gene3D" id="3.90.1170.40">
    <property type="entry name" value="Molybdopterin biosynthesis MoaE subunit"/>
    <property type="match status" value="1"/>
</dbReference>
<comment type="similarity">
    <text evidence="2">Belongs to the MoaE family.</text>
</comment>
<comment type="pathway">
    <text evidence="1">Cofactor biosynthesis; molybdopterin biosynthesis.</text>
</comment>
<dbReference type="eggNOG" id="COG0314">
    <property type="taxonomic scope" value="Bacteria"/>
</dbReference>
<dbReference type="RefSeq" id="WP_024564278.1">
    <property type="nucleotide sequence ID" value="NZ_CP007547.1"/>
</dbReference>
<comment type="catalytic activity">
    <reaction evidence="11">
        <text>2 [molybdopterin-synthase sulfur-carrier protein]-C-terminal-Gly-aminoethanethioate + cyclic pyranopterin phosphate + H2O = molybdopterin + 2 [molybdopterin-synthase sulfur-carrier protein]-C-terminal Gly-Gly + 2 H(+)</text>
        <dbReference type="Rhea" id="RHEA:26333"/>
        <dbReference type="Rhea" id="RHEA-COMP:12202"/>
        <dbReference type="Rhea" id="RHEA-COMP:19907"/>
        <dbReference type="ChEBI" id="CHEBI:15377"/>
        <dbReference type="ChEBI" id="CHEBI:15378"/>
        <dbReference type="ChEBI" id="CHEBI:58698"/>
        <dbReference type="ChEBI" id="CHEBI:59648"/>
        <dbReference type="ChEBI" id="CHEBI:90778"/>
        <dbReference type="ChEBI" id="CHEBI:232372"/>
        <dbReference type="EC" id="2.8.1.12"/>
    </reaction>
</comment>
<evidence type="ECO:0000256" key="10">
    <source>
        <dbReference type="ARBA" id="ARBA00032474"/>
    </source>
</evidence>
<evidence type="ECO:0000313" key="13">
    <source>
        <dbReference type="Proteomes" id="UP000028933"/>
    </source>
</evidence>
<dbReference type="STRING" id="1338011.BD94_2137"/>
<dbReference type="InterPro" id="IPR003448">
    <property type="entry name" value="Mopterin_biosynth_MoaE"/>
</dbReference>
<evidence type="ECO:0000256" key="3">
    <source>
        <dbReference type="ARBA" id="ARBA00011950"/>
    </source>
</evidence>
<dbReference type="CDD" id="cd00756">
    <property type="entry name" value="MoaE"/>
    <property type="match status" value="1"/>
</dbReference>
<evidence type="ECO:0000256" key="9">
    <source>
        <dbReference type="ARBA" id="ARBA00030781"/>
    </source>
</evidence>
<accession>A0A077EEG8</accession>
<keyword evidence="5" id="KW-0501">Molybdenum cofactor biosynthesis</keyword>
<dbReference type="SUPFAM" id="SSF54690">
    <property type="entry name" value="Molybdopterin synthase subunit MoaE"/>
    <property type="match status" value="1"/>
</dbReference>
<dbReference type="KEGG" id="eao:BD94_2137"/>
<dbReference type="EMBL" id="CP007547">
    <property type="protein sequence ID" value="AIL45912.1"/>
    <property type="molecule type" value="Genomic_DNA"/>
</dbReference>
<comment type="subunit">
    <text evidence="6">Heterotetramer of 2 MoaD subunits and 2 MoaE subunits. Also stable as homodimer. The enzyme changes between these two forms during catalysis.</text>
</comment>
<evidence type="ECO:0000256" key="1">
    <source>
        <dbReference type="ARBA" id="ARBA00005046"/>
    </source>
</evidence>
<organism evidence="12 13">
    <name type="scientific">Elizabethkingia anophelis NUHP1</name>
    <dbReference type="NCBI Taxonomy" id="1338011"/>
    <lineage>
        <taxon>Bacteria</taxon>
        <taxon>Pseudomonadati</taxon>
        <taxon>Bacteroidota</taxon>
        <taxon>Flavobacteriia</taxon>
        <taxon>Flavobacteriales</taxon>
        <taxon>Weeksellaceae</taxon>
        <taxon>Elizabethkingia</taxon>
    </lineage>
</organism>
<dbReference type="EC" id="2.8.1.12" evidence="3"/>
<dbReference type="GO" id="GO:0006777">
    <property type="term" value="P:Mo-molybdopterin cofactor biosynthetic process"/>
    <property type="evidence" value="ECO:0007669"/>
    <property type="project" value="UniProtKB-KW"/>
</dbReference>
<dbReference type="Pfam" id="PF02391">
    <property type="entry name" value="MoaE"/>
    <property type="match status" value="1"/>
</dbReference>
<reference evidence="12" key="2">
    <citation type="journal article" date="2015" name="Genome Biol. Evol.">
        <title>Complete Genome Sequence and Transcriptomic Analysis of the Novel Pathogen Elizabethkingia anophelis in Response to Oxidative Stress.</title>
        <authorList>
            <person name="Li Y."/>
            <person name="Liu Y."/>
            <person name="Chew S.C."/>
            <person name="Tay M."/>
            <person name="Salido M.M."/>
            <person name="Teo J."/>
            <person name="Lauro F.M."/>
            <person name="Givskov M."/>
            <person name="Yang L."/>
        </authorList>
    </citation>
    <scope>NUCLEOTIDE SEQUENCE</scope>
    <source>
        <strain evidence="12">NUHP1</strain>
    </source>
</reference>
<gene>
    <name evidence="12" type="ORF">BD94_2137</name>
</gene>
<evidence type="ECO:0000256" key="5">
    <source>
        <dbReference type="ARBA" id="ARBA00023150"/>
    </source>
</evidence>
<evidence type="ECO:0000256" key="6">
    <source>
        <dbReference type="ARBA" id="ARBA00026066"/>
    </source>
</evidence>
<proteinExistence type="inferred from homology"/>
<reference evidence="12" key="1">
    <citation type="journal article" date="2013" name="Lancet">
        <title>First case of E anophelis outbreak in an intensive-care unit.</title>
        <authorList>
            <person name="Teo J."/>
            <person name="Tan S.Y."/>
            <person name="Tay M."/>
            <person name="Ding Y."/>
            <person name="Kjelleberg S."/>
            <person name="Givskov M."/>
            <person name="Lin R.T."/>
            <person name="Yang L."/>
        </authorList>
    </citation>
    <scope>NUCLEOTIDE SEQUENCE [LARGE SCALE GENOMIC DNA]</scope>
    <source>
        <strain evidence="12">NUHP1</strain>
    </source>
</reference>
<dbReference type="AlphaFoldDB" id="A0A077EEG8"/>
<evidence type="ECO:0000313" key="12">
    <source>
        <dbReference type="EMBL" id="AIL45912.1"/>
    </source>
</evidence>
<evidence type="ECO:0000256" key="11">
    <source>
        <dbReference type="ARBA" id="ARBA00049878"/>
    </source>
</evidence>
<sequence>MIDIKITANKLDITECLDLAKDLGSGGIATFIGTVRNRTKNKPVVRLEYECYQSMAIKEVLKIIDKAILLFSVRNVVVHHRTGVLFPGEEAVIIVVSDGHRDAVFEACRYIIDTIKQTVPIWKKEIFEDGEEWVSAHP</sequence>
<evidence type="ECO:0000256" key="2">
    <source>
        <dbReference type="ARBA" id="ARBA00005426"/>
    </source>
</evidence>
<dbReference type="HOGENOM" id="CLU_089568_1_2_10"/>
<name>A0A077EEG8_9FLAO</name>
<evidence type="ECO:0000256" key="4">
    <source>
        <dbReference type="ARBA" id="ARBA00013858"/>
    </source>
</evidence>
<dbReference type="Proteomes" id="UP000028933">
    <property type="component" value="Chromosome"/>
</dbReference>
<protein>
    <recommendedName>
        <fullName evidence="4">Molybdopterin synthase catalytic subunit</fullName>
        <ecNumber evidence="3">2.8.1.12</ecNumber>
    </recommendedName>
    <alternativeName>
        <fullName evidence="9">MPT synthase subunit 2</fullName>
    </alternativeName>
    <alternativeName>
        <fullName evidence="7">Molybdenum cofactor biosynthesis protein E</fullName>
    </alternativeName>
    <alternativeName>
        <fullName evidence="8">Molybdopterin-converting factor large subunit</fullName>
    </alternativeName>
    <alternativeName>
        <fullName evidence="10">Molybdopterin-converting factor subunit 2</fullName>
    </alternativeName>
</protein>
<evidence type="ECO:0000256" key="7">
    <source>
        <dbReference type="ARBA" id="ARBA00029745"/>
    </source>
</evidence>
<dbReference type="InterPro" id="IPR036563">
    <property type="entry name" value="MoaE_sf"/>
</dbReference>